<reference evidence="5" key="1">
    <citation type="submission" date="2024-06" db="EMBL/GenBank/DDBJ databases">
        <title>Genome sequence of Vogesella sp. MAHUQ-64.</title>
        <authorList>
            <person name="Huq M.A."/>
        </authorList>
    </citation>
    <scope>NUCLEOTIDE SEQUENCE</scope>
    <source>
        <strain evidence="5">MAHUQ-64</strain>
    </source>
</reference>
<protein>
    <submittedName>
        <fullName evidence="5">ABC transporter substrate-binding protein</fullName>
    </submittedName>
</protein>
<organism evidence="5 6">
    <name type="scientific">Vogesella oryzagri</name>
    <dbReference type="NCBI Taxonomy" id="3160864"/>
    <lineage>
        <taxon>Bacteria</taxon>
        <taxon>Pseudomonadati</taxon>
        <taxon>Pseudomonadota</taxon>
        <taxon>Betaproteobacteria</taxon>
        <taxon>Neisseriales</taxon>
        <taxon>Chromobacteriaceae</taxon>
        <taxon>Vogesella</taxon>
    </lineage>
</organism>
<sequence>MKKAFILASMALSSIAFTAHADTVRFGIDGNYPPFAKQGADGKLQGFDVDIAYALCTAMKASCEIVPQDWDGLIPALNANKFDAILSSMSITDERKKAVDFTNKYYNTPSRMIAKAGTTVSQASFKGKKVGVLRASTQEKFAKDFWGKNGATVVSYGKAPEGFLDLKSGRIDGMFVDSVVGETDFLKSAQGKGFAFVGADYSDSKYFGYGAGIAVKKGNKTLQDRLNQAIAQIRKDGSYKKVQDKYFNFNVYGN</sequence>
<dbReference type="Gene3D" id="3.40.190.10">
    <property type="entry name" value="Periplasmic binding protein-like II"/>
    <property type="match status" value="2"/>
</dbReference>
<evidence type="ECO:0000256" key="1">
    <source>
        <dbReference type="ARBA" id="ARBA00022729"/>
    </source>
</evidence>
<dbReference type="PANTHER" id="PTHR35936">
    <property type="entry name" value="MEMBRANE-BOUND LYTIC MUREIN TRANSGLYCOSYLASE F"/>
    <property type="match status" value="1"/>
</dbReference>
<feature type="chain" id="PRO_5045453569" evidence="3">
    <location>
        <begin position="22"/>
        <end position="254"/>
    </location>
</feature>
<keyword evidence="2" id="KW-0378">Hydrolase</keyword>
<keyword evidence="1 3" id="KW-0732">Signal</keyword>
<dbReference type="PROSITE" id="PS00758">
    <property type="entry name" value="ARGE_DAPE_CPG2_1"/>
    <property type="match status" value="1"/>
</dbReference>
<evidence type="ECO:0000256" key="3">
    <source>
        <dbReference type="SAM" id="SignalP"/>
    </source>
</evidence>
<dbReference type="PANTHER" id="PTHR35936:SF17">
    <property type="entry name" value="ARGININE-BINDING EXTRACELLULAR PROTEIN ARTP"/>
    <property type="match status" value="1"/>
</dbReference>
<dbReference type="SMART" id="SM00062">
    <property type="entry name" value="PBPb"/>
    <property type="match status" value="1"/>
</dbReference>
<evidence type="ECO:0000256" key="2">
    <source>
        <dbReference type="ARBA" id="ARBA00022801"/>
    </source>
</evidence>
<dbReference type="InterPro" id="IPR001261">
    <property type="entry name" value="ArgE/DapE_CS"/>
</dbReference>
<proteinExistence type="predicted"/>
<dbReference type="SUPFAM" id="SSF53850">
    <property type="entry name" value="Periplasmic binding protein-like II"/>
    <property type="match status" value="1"/>
</dbReference>
<feature type="domain" description="Solute-binding protein family 3/N-terminal" evidence="4">
    <location>
        <begin position="23"/>
        <end position="250"/>
    </location>
</feature>
<evidence type="ECO:0000313" key="5">
    <source>
        <dbReference type="EMBL" id="MEQ6289354.1"/>
    </source>
</evidence>
<dbReference type="EMBL" id="JBEFLD010000001">
    <property type="protein sequence ID" value="MEQ6289354.1"/>
    <property type="molecule type" value="Genomic_DNA"/>
</dbReference>
<comment type="caution">
    <text evidence="5">The sequence shown here is derived from an EMBL/GenBank/DDBJ whole genome shotgun (WGS) entry which is preliminary data.</text>
</comment>
<dbReference type="CDD" id="cd13703">
    <property type="entry name" value="PBP2_HisJ_LAO"/>
    <property type="match status" value="1"/>
</dbReference>
<dbReference type="Proteomes" id="UP001433638">
    <property type="component" value="Unassembled WGS sequence"/>
</dbReference>
<feature type="signal peptide" evidence="3">
    <location>
        <begin position="1"/>
        <end position="21"/>
    </location>
</feature>
<dbReference type="Pfam" id="PF00497">
    <property type="entry name" value="SBP_bac_3"/>
    <property type="match status" value="1"/>
</dbReference>
<gene>
    <name evidence="5" type="ORF">ABNW52_01845</name>
</gene>
<evidence type="ECO:0000259" key="4">
    <source>
        <dbReference type="SMART" id="SM00062"/>
    </source>
</evidence>
<dbReference type="RefSeq" id="WP_349583208.1">
    <property type="nucleotide sequence ID" value="NZ_JBEFLD010000001.1"/>
</dbReference>
<dbReference type="InterPro" id="IPR001638">
    <property type="entry name" value="Solute-binding_3/MltF_N"/>
</dbReference>
<keyword evidence="6" id="KW-1185">Reference proteome</keyword>
<name>A0ABV1LZJ4_9NEIS</name>
<evidence type="ECO:0000313" key="6">
    <source>
        <dbReference type="Proteomes" id="UP001433638"/>
    </source>
</evidence>
<accession>A0ABV1LZJ4</accession>